<accession>A0ABN8XAA6</accession>
<dbReference type="InterPro" id="IPR010090">
    <property type="entry name" value="Phage_tape_meas"/>
</dbReference>
<evidence type="ECO:0000313" key="3">
    <source>
        <dbReference type="Proteomes" id="UP001162030"/>
    </source>
</evidence>
<protein>
    <submittedName>
        <fullName evidence="2">Tail tape measure protein TP901 core region</fullName>
    </submittedName>
</protein>
<name>A0ABN8XAA6_9GAMM</name>
<dbReference type="EMBL" id="OX458333">
    <property type="protein sequence ID" value="CAI8971364.1"/>
    <property type="molecule type" value="Genomic_DNA"/>
</dbReference>
<sequence>MSTRLLTLMLRLAARDDASRPARDAMRRIARAREQLGMRSERMIQREIDRTGAAYRRLARSGQLSFNEQIRAARQARQRIAELNRELGRTPMLQRAAQTVAGVVAAKAVVAPVVGRTMNYSQSLAHATNTAFRERDVAGRIAGKRELDAAVQEAVRRSGSTREQALEALNSIISSGAVQTGDAITMLPAVMRASVAANADPTEMATIGVRAMQSFGVSADRLAKVFDMALTAGQLGGFEVRDMARDLPSQLAQAANLGMRGERDLAFLLAANQMAAITAGTPAQAGLNMQNLLSKINSPDTAADFKKLGIDLSDSLAAKQARGLNAIEAFMELVDEVVSRDQRFVALKKQAASATGGERREILDRQTTLLQGSVIGRVLQDRQALLGFLGLMNDRQQLQSIMGGTMTSSGATDKNMAVLESEPGFRVGSVVAEGEIALQKAFEGINKSIGETAQKLADYAQKYPDLTANLALATTSLATLAAAATAAGVVGGMMGGRGGGLLAGTAALLGGGRAMLARAGGAILGGGRALLARAGGTILGSSVGALTGAGAIGTGITAGLGGLSLLSGYQIGKDFNARAQGTPFMDWLDSSVANPIADAIDSIMGKEINLAVTVDVKGGNIVAEVNKANSREAKRY</sequence>
<proteinExistence type="predicted"/>
<feature type="domain" description="Phage tail tape measure protein" evidence="1">
    <location>
        <begin position="153"/>
        <end position="337"/>
    </location>
</feature>
<reference evidence="2 3" key="1">
    <citation type="submission" date="2023-03" db="EMBL/GenBank/DDBJ databases">
        <authorList>
            <person name="Pearce D."/>
        </authorList>
    </citation>
    <scope>NUCLEOTIDE SEQUENCE [LARGE SCALE GENOMIC DNA]</scope>
    <source>
        <strain evidence="2">Msz</strain>
    </source>
</reference>
<dbReference type="RefSeq" id="WP_026608717.1">
    <property type="nucleotide sequence ID" value="NZ_OX458333.1"/>
</dbReference>
<evidence type="ECO:0000259" key="1">
    <source>
        <dbReference type="Pfam" id="PF10145"/>
    </source>
</evidence>
<organism evidence="2 3">
    <name type="scientific">Methylocaldum szegediense</name>
    <dbReference type="NCBI Taxonomy" id="73780"/>
    <lineage>
        <taxon>Bacteria</taxon>
        <taxon>Pseudomonadati</taxon>
        <taxon>Pseudomonadota</taxon>
        <taxon>Gammaproteobacteria</taxon>
        <taxon>Methylococcales</taxon>
        <taxon>Methylococcaceae</taxon>
        <taxon>Methylocaldum</taxon>
    </lineage>
</organism>
<dbReference type="Proteomes" id="UP001162030">
    <property type="component" value="Chromosome"/>
</dbReference>
<keyword evidence="3" id="KW-1185">Reference proteome</keyword>
<gene>
    <name evidence="2" type="ORF">MSZNOR_4893</name>
</gene>
<dbReference type="Pfam" id="PF10145">
    <property type="entry name" value="PhageMin_Tail"/>
    <property type="match status" value="1"/>
</dbReference>
<evidence type="ECO:0000313" key="2">
    <source>
        <dbReference type="EMBL" id="CAI8971364.1"/>
    </source>
</evidence>